<proteinExistence type="predicted"/>
<dbReference type="RefSeq" id="YP_009837528.1">
    <property type="nucleotide sequence ID" value="NC_048700.1"/>
</dbReference>
<dbReference type="GeneID" id="55607718"/>
<evidence type="ECO:0000313" key="1">
    <source>
        <dbReference type="EMBL" id="AVJ48996.1"/>
    </source>
</evidence>
<organism evidence="1 2">
    <name type="scientific">Klebsiella phage KP8</name>
    <dbReference type="NCBI Taxonomy" id="2099850"/>
    <lineage>
        <taxon>Viruses</taxon>
        <taxon>Duplodnaviria</taxon>
        <taxon>Heunggongvirae</taxon>
        <taxon>Uroviricota</taxon>
        <taxon>Caudoviricetes</taxon>
        <taxon>Schitoviridae</taxon>
        <taxon>Enquatrovirinae</taxon>
        <taxon>Kaypoctavirus</taxon>
        <taxon>Kaypoctavirus KP8</taxon>
    </lineage>
</organism>
<dbReference type="EMBL" id="MG922974">
    <property type="protein sequence ID" value="AVJ48996.1"/>
    <property type="molecule type" value="Genomic_DNA"/>
</dbReference>
<evidence type="ECO:0000313" key="2">
    <source>
        <dbReference type="Proteomes" id="UP000241488"/>
    </source>
</evidence>
<dbReference type="Proteomes" id="UP000241488">
    <property type="component" value="Segment"/>
</dbReference>
<name>A0A2P1CCN3_9CAUD</name>
<keyword evidence="2" id="KW-1185">Reference proteome</keyword>
<accession>A0A2P1CCN3</accession>
<sequence length="230" mass="25594">MADMLTKKDIVAALPPQFKSSVTDQLVDMVNNVTQDQVLAENIRNNFITYAGVMKDGKFKTQDYLNAVQYVTYKHMGYSNKDAYFKTFPKRQAELVARGTSEKDISAYASAYHRGKLVNLIMEQSLIPVWIVNQDLFQRALNTQAELMDTAQSELVRTQAANSILTHLAKPKDAVTNINLDLRENSGLSELKNTLTQLAEAQIEAIQSGTSTKVIAGSSLVRNDEDVTDV</sequence>
<reference evidence="2" key="1">
    <citation type="submission" date="2018-02" db="EMBL/GenBank/DDBJ databases">
        <title>Complete genome of Klebsiella pneumoniae Podoviridae bacteriophage KP8.</title>
        <authorList>
            <person name="Bokovaya O."/>
            <person name="Tikunov A."/>
            <person name="Morozova V."/>
        </authorList>
    </citation>
    <scope>NUCLEOTIDE SEQUENCE [LARGE SCALE GENOMIC DNA]</scope>
</reference>
<protein>
    <submittedName>
        <fullName evidence="1">Small terminase subunit</fullName>
    </submittedName>
</protein>
<dbReference type="KEGG" id="vg:55607718"/>